<comment type="function">
    <text evidence="8 10">Specifically methylates the N3 position of the uracil ring of uridine 1498 (m3U1498) in 16S rRNA. Acts on the fully assembled 30S ribosomal subunit.</text>
</comment>
<dbReference type="Proteomes" id="UP000477070">
    <property type="component" value="Unassembled WGS sequence"/>
</dbReference>
<dbReference type="InterPro" id="IPR029028">
    <property type="entry name" value="Alpha/beta_knot_MTases"/>
</dbReference>
<dbReference type="Gene3D" id="3.40.1280.10">
    <property type="match status" value="1"/>
</dbReference>
<organism evidence="13 14">
    <name type="scientific">Helicobacter saguini</name>
    <dbReference type="NCBI Taxonomy" id="1548018"/>
    <lineage>
        <taxon>Bacteria</taxon>
        <taxon>Pseudomonadati</taxon>
        <taxon>Campylobacterota</taxon>
        <taxon>Epsilonproteobacteria</taxon>
        <taxon>Campylobacterales</taxon>
        <taxon>Helicobacteraceae</taxon>
        <taxon>Helicobacter</taxon>
    </lineage>
</organism>
<comment type="caution">
    <text evidence="13">The sequence shown here is derived from an EMBL/GenBank/DDBJ whole genome shotgun (WGS) entry which is preliminary data.</text>
</comment>
<keyword evidence="3 10" id="KW-0963">Cytoplasm</keyword>
<keyword evidence="7 10" id="KW-0949">S-adenosyl-L-methionine</keyword>
<evidence type="ECO:0000256" key="10">
    <source>
        <dbReference type="PIRNR" id="PIRNR015601"/>
    </source>
</evidence>
<dbReference type="InterPro" id="IPR006700">
    <property type="entry name" value="RsmE"/>
</dbReference>
<dbReference type="RefSeq" id="WP_034573310.1">
    <property type="nucleotide sequence ID" value="NZ_JRMP02000016.1"/>
</dbReference>
<dbReference type="InterPro" id="IPR046886">
    <property type="entry name" value="RsmE_MTase_dom"/>
</dbReference>
<evidence type="ECO:0000259" key="11">
    <source>
        <dbReference type="Pfam" id="PF04452"/>
    </source>
</evidence>
<dbReference type="GO" id="GO:0070042">
    <property type="term" value="F:rRNA (uridine-N3-)-methyltransferase activity"/>
    <property type="evidence" value="ECO:0007669"/>
    <property type="project" value="TreeGrafter"/>
</dbReference>
<evidence type="ECO:0000256" key="7">
    <source>
        <dbReference type="ARBA" id="ARBA00022691"/>
    </source>
</evidence>
<keyword evidence="5 10" id="KW-0489">Methyltransferase</keyword>
<sequence>MQFFYHQNAGENEIILDSESYHYLFRVRRFNTKEILKVRNLIDKKLYFYKFHKKQSFILESNTQDSIESNSQKDSKDSKDLNLILAIIDLKDIYEILPFLNALNTKSLNLFYADFSQKNRVFNTQKAMKIITFSCMQCGRTDLMKINIFENLDCVFKSYKNASVIDFIDSKNTNKNIESLDNLELQNIANNGIIIGPEGGFSNAEREKLKKNNTYKLNTNNILTTHLASIYIASLVLSKC</sequence>
<dbReference type="EMBL" id="JRMP02000016">
    <property type="protein sequence ID" value="TLD92987.1"/>
    <property type="molecule type" value="Genomic_DNA"/>
</dbReference>
<feature type="domain" description="Ribosomal RNA small subunit methyltransferase E methyltransferase" evidence="11">
    <location>
        <begin position="79"/>
        <end position="236"/>
    </location>
</feature>
<dbReference type="Proteomes" id="UP000029714">
    <property type="component" value="Unassembled WGS sequence"/>
</dbReference>
<reference evidence="13" key="3">
    <citation type="submission" date="2018-04" db="EMBL/GenBank/DDBJ databases">
        <authorList>
            <person name="Sheh A."/>
            <person name="Shen Z."/>
            <person name="Mannion A.J."/>
            <person name="Fox J.G."/>
        </authorList>
    </citation>
    <scope>NUCLEOTIDE SEQUENCE</scope>
    <source>
        <strain evidence="13">MIT 97-6194</strain>
    </source>
</reference>
<dbReference type="GO" id="GO:0070475">
    <property type="term" value="P:rRNA base methylation"/>
    <property type="evidence" value="ECO:0007669"/>
    <property type="project" value="TreeGrafter"/>
</dbReference>
<comment type="similarity">
    <text evidence="2 10">Belongs to the RNA methyltransferase RsmE family.</text>
</comment>
<dbReference type="PANTHER" id="PTHR30027:SF3">
    <property type="entry name" value="16S RRNA (URACIL(1498)-N(3))-METHYLTRANSFERASE"/>
    <property type="match status" value="1"/>
</dbReference>
<proteinExistence type="inferred from homology"/>
<evidence type="ECO:0000256" key="4">
    <source>
        <dbReference type="ARBA" id="ARBA00022552"/>
    </source>
</evidence>
<dbReference type="AlphaFoldDB" id="A0A347VPS7"/>
<dbReference type="PANTHER" id="PTHR30027">
    <property type="entry name" value="RIBOSOMAL RNA SMALL SUBUNIT METHYLTRANSFERASE E"/>
    <property type="match status" value="1"/>
</dbReference>
<evidence type="ECO:0000256" key="1">
    <source>
        <dbReference type="ARBA" id="ARBA00004496"/>
    </source>
</evidence>
<reference evidence="12 15" key="4">
    <citation type="submission" date="2019-12" db="EMBL/GenBank/DDBJ databases">
        <title>Multi-Generational Helicobacter saguini Isolates.</title>
        <authorList>
            <person name="Mannion A."/>
            <person name="Shen Z."/>
            <person name="Fox J.G."/>
        </authorList>
    </citation>
    <scope>NUCLEOTIDE SEQUENCE [LARGE SCALE GENOMIC DNA]</scope>
    <source>
        <strain evidence="12">16-048</strain>
        <strain evidence="15">16-048 (F4)</strain>
    </source>
</reference>
<dbReference type="InterPro" id="IPR029026">
    <property type="entry name" value="tRNA_m1G_MTases_N"/>
</dbReference>
<dbReference type="GO" id="GO:0005737">
    <property type="term" value="C:cytoplasm"/>
    <property type="evidence" value="ECO:0007669"/>
    <property type="project" value="UniProtKB-SubCell"/>
</dbReference>
<dbReference type="OrthoDB" id="9815641at2"/>
<dbReference type="STRING" id="1548018.LS64_11975"/>
<keyword evidence="6 10" id="KW-0808">Transferase</keyword>
<dbReference type="CDD" id="cd18084">
    <property type="entry name" value="RsmE-like"/>
    <property type="match status" value="1"/>
</dbReference>
<evidence type="ECO:0000256" key="3">
    <source>
        <dbReference type="ARBA" id="ARBA00022490"/>
    </source>
</evidence>
<reference evidence="13 14" key="1">
    <citation type="journal article" date="2014" name="Genome Announc.">
        <title>Draft genome sequences of eight enterohepatic helicobacter species isolated from both laboratory and wild rodents.</title>
        <authorList>
            <person name="Sheh A."/>
            <person name="Shen Z."/>
            <person name="Fox J.G."/>
        </authorList>
    </citation>
    <scope>NUCLEOTIDE SEQUENCE [LARGE SCALE GENOMIC DNA]</scope>
    <source>
        <strain evidence="13 14">MIT 97-6194</strain>
    </source>
</reference>
<comment type="catalytic activity">
    <reaction evidence="9 10">
        <text>uridine(1498) in 16S rRNA + S-adenosyl-L-methionine = N(3)-methyluridine(1498) in 16S rRNA + S-adenosyl-L-homocysteine + H(+)</text>
        <dbReference type="Rhea" id="RHEA:42920"/>
        <dbReference type="Rhea" id="RHEA-COMP:10283"/>
        <dbReference type="Rhea" id="RHEA-COMP:10284"/>
        <dbReference type="ChEBI" id="CHEBI:15378"/>
        <dbReference type="ChEBI" id="CHEBI:57856"/>
        <dbReference type="ChEBI" id="CHEBI:59789"/>
        <dbReference type="ChEBI" id="CHEBI:65315"/>
        <dbReference type="ChEBI" id="CHEBI:74502"/>
        <dbReference type="EC" id="2.1.1.193"/>
    </reaction>
</comment>
<evidence type="ECO:0000256" key="8">
    <source>
        <dbReference type="ARBA" id="ARBA00025699"/>
    </source>
</evidence>
<dbReference type="NCBIfam" id="TIGR00046">
    <property type="entry name" value="RsmE family RNA methyltransferase"/>
    <property type="match status" value="1"/>
</dbReference>
<evidence type="ECO:0000313" key="13">
    <source>
        <dbReference type="EMBL" id="TLD92987.1"/>
    </source>
</evidence>
<keyword evidence="14" id="KW-1185">Reference proteome</keyword>
<evidence type="ECO:0000256" key="9">
    <source>
        <dbReference type="ARBA" id="ARBA00047944"/>
    </source>
</evidence>
<evidence type="ECO:0000313" key="15">
    <source>
        <dbReference type="Proteomes" id="UP000477070"/>
    </source>
</evidence>
<dbReference type="EMBL" id="QBIU01000002">
    <property type="protein sequence ID" value="MWV70438.1"/>
    <property type="molecule type" value="Genomic_DNA"/>
</dbReference>
<dbReference type="Pfam" id="PF04452">
    <property type="entry name" value="Methyltrans_RNA"/>
    <property type="match status" value="1"/>
</dbReference>
<dbReference type="PIRSF" id="PIRSF015601">
    <property type="entry name" value="MTase_slr0722"/>
    <property type="match status" value="1"/>
</dbReference>
<dbReference type="EC" id="2.1.1.193" evidence="10"/>
<comment type="subcellular location">
    <subcellularLocation>
        <location evidence="1 10">Cytoplasm</location>
    </subcellularLocation>
</comment>
<keyword evidence="4 10" id="KW-0698">rRNA processing</keyword>
<dbReference type="SUPFAM" id="SSF75217">
    <property type="entry name" value="alpha/beta knot"/>
    <property type="match status" value="1"/>
</dbReference>
<name>A0A347VPS7_9HELI</name>
<reference evidence="13 14" key="2">
    <citation type="journal article" date="2016" name="Infect. Immun.">
        <title>Helicobacter saguini, a Novel Helicobacter Isolated from Cotton-Top Tamarins with Ulcerative Colitis, Has Proinflammatory Properties and Induces Typhlocolitis and Dysplasia in Gnotobiotic IL-10-/- Mice.</title>
        <authorList>
            <person name="Shen Z."/>
            <person name="Mannion A."/>
            <person name="Whary M.T."/>
            <person name="Muthupalani S."/>
            <person name="Sheh A."/>
            <person name="Feng Y."/>
            <person name="Gong G."/>
            <person name="Vandamme P."/>
            <person name="Holcombe H.R."/>
            <person name="Paster B.J."/>
            <person name="Fox J.G."/>
        </authorList>
    </citation>
    <scope>NUCLEOTIDE SEQUENCE [LARGE SCALE GENOMIC DNA]</scope>
    <source>
        <strain evidence="13 14">MIT 97-6194</strain>
    </source>
</reference>
<protein>
    <recommendedName>
        <fullName evidence="10">Ribosomal RNA small subunit methyltransferase E</fullName>
        <ecNumber evidence="10">2.1.1.193</ecNumber>
    </recommendedName>
</protein>
<evidence type="ECO:0000256" key="5">
    <source>
        <dbReference type="ARBA" id="ARBA00022603"/>
    </source>
</evidence>
<evidence type="ECO:0000256" key="2">
    <source>
        <dbReference type="ARBA" id="ARBA00005528"/>
    </source>
</evidence>
<accession>A0A347VPS7</accession>
<evidence type="ECO:0000256" key="6">
    <source>
        <dbReference type="ARBA" id="ARBA00022679"/>
    </source>
</evidence>
<gene>
    <name evidence="12" type="ORF">DCO61_10645</name>
    <name evidence="13" type="ORF">LS64_009350</name>
</gene>
<evidence type="ECO:0000313" key="14">
    <source>
        <dbReference type="Proteomes" id="UP000029714"/>
    </source>
</evidence>
<evidence type="ECO:0000313" key="12">
    <source>
        <dbReference type="EMBL" id="MWV70438.1"/>
    </source>
</evidence>